<dbReference type="EMBL" id="PEVJ01000042">
    <property type="protein sequence ID" value="PIU98371.1"/>
    <property type="molecule type" value="Genomic_DNA"/>
</dbReference>
<comment type="caution">
    <text evidence="1">The sequence shown here is derived from an EMBL/GenBank/DDBJ whole genome shotgun (WGS) entry which is preliminary data.</text>
</comment>
<evidence type="ECO:0000313" key="2">
    <source>
        <dbReference type="Proteomes" id="UP000228949"/>
    </source>
</evidence>
<sequence length="154" mass="18211">MNEEFRPEKFFTKDRDNLEMLRQSLESEKIDEDIIPILEKFFSLPITPRESCYGHAETNKNPYLSYVEDETKDNQELNIQRLFKEKIAELTAKLNQKIGSEAVNIVLEEIDHGGGSKDYTLRFEIIDKKIFQENGKKLLDIIWDEFSKYLDELK</sequence>
<protein>
    <submittedName>
        <fullName evidence="1">Uncharacterized protein</fullName>
    </submittedName>
</protein>
<reference evidence="2" key="1">
    <citation type="submission" date="2017-09" db="EMBL/GenBank/DDBJ databases">
        <title>Depth-based differentiation of microbial function through sediment-hosted aquifers and enrichment of novel symbionts in the deep terrestrial subsurface.</title>
        <authorList>
            <person name="Probst A.J."/>
            <person name="Ladd B."/>
            <person name="Jarett J.K."/>
            <person name="Geller-Mcgrath D.E."/>
            <person name="Sieber C.M.K."/>
            <person name="Emerson J.B."/>
            <person name="Anantharaman K."/>
            <person name="Thomas B.C."/>
            <person name="Malmstrom R."/>
            <person name="Stieglmeier M."/>
            <person name="Klingl A."/>
            <person name="Woyke T."/>
            <person name="Ryan C.M."/>
            <person name="Banfield J.F."/>
        </authorList>
    </citation>
    <scope>NUCLEOTIDE SEQUENCE [LARGE SCALE GENOMIC DNA]</scope>
</reference>
<dbReference type="AlphaFoldDB" id="A0A2M7B5H1"/>
<name>A0A2M7B5H1_9BACT</name>
<dbReference type="Proteomes" id="UP000228949">
    <property type="component" value="Unassembled WGS sequence"/>
</dbReference>
<gene>
    <name evidence="1" type="ORF">COS61_01750</name>
</gene>
<organism evidence="1 2">
    <name type="scientific">Candidatus Wolfebacteria bacterium CG03_land_8_20_14_0_80_40_12</name>
    <dbReference type="NCBI Taxonomy" id="1975069"/>
    <lineage>
        <taxon>Bacteria</taxon>
        <taxon>Candidatus Wolfeibacteriota</taxon>
    </lineage>
</organism>
<accession>A0A2M7B5H1</accession>
<proteinExistence type="predicted"/>
<evidence type="ECO:0000313" key="1">
    <source>
        <dbReference type="EMBL" id="PIU98371.1"/>
    </source>
</evidence>